<name>A0A848FBV5_9BURK</name>
<keyword evidence="2" id="KW-1185">Reference proteome</keyword>
<keyword evidence="1" id="KW-0347">Helicase</keyword>
<evidence type="ECO:0000313" key="2">
    <source>
        <dbReference type="Proteomes" id="UP000574067"/>
    </source>
</evidence>
<accession>A0A848FBV5</accession>
<dbReference type="Proteomes" id="UP000574067">
    <property type="component" value="Unassembled WGS sequence"/>
</dbReference>
<sequence>MDVLLAHQRAGEDDSKYIRSSFHGLDPQLRSVLDTTLLHASQRDSSARSILAVVVCPTPARLQDALESLNRCAGNHQESGGDRFPIRFAACTSHAPHEVHERLRLDPPQLLLTDAATLDRWLMGWAGPELRDSLLCGLRVLACLGDAHDRTGLQAAELALLVRRYRMQCRHALSCIGNPEPPAMLHPEPLRAHLHALTVSEVGWPAWPWRVDGRPSLSAFVEESQPGLPLRPELRAALRLAPQMRDRIHAAFEHSLRDLPLQVRTQQFDHDHVEHALDALPQQLDQALDRWRALYRAAYATHEHATYKLQNELLSSRGKACLDQQRRQDEAARQLRWLRNACSDAGPEFDPAHFLAAEGFLPSHGVRRQPLRVFLSSACGPGQFISRPRATALHELGPLALLHHEGRCYRLTRFVLPDAGPALTAAKLCRSCGCLLEAGQRQRETCPVCGVSLSDAGVSEVLHDLLEVADAHAEEVDAPSPADEAGACGFDIDTCFSIGDGHTGAVRQAWLKAGGRTLLDLGFIPGARLVQLNRGWRGSEAEGFPLDLLSGTWCPCALENASTPPRQLRRVRLRASYPADVLLLLPAVFLGLEREGVLALQDLLLRAIGYCHQLGPGELGAANVGQGSRPGILLHETEAGGAGVLSRLLEPDTFSTVIKRARSLRRSVGAVATAPDRNGSSDRIDDALDRLCRGSLEQPAAVAQQDYAARYARLLKQLDPAAPAARRFIEHLYARGLRLPDVARQRVDGLYVRPDFHYAPRAWIFCDDLPDGELAVREADEVQREALLARGDEVWVWHAGDDLAERVAQRPDLFGPVR</sequence>
<organism evidence="1 2">
    <name type="scientific">Azohydromonas caseinilytica</name>
    <dbReference type="NCBI Taxonomy" id="2728836"/>
    <lineage>
        <taxon>Bacteria</taxon>
        <taxon>Pseudomonadati</taxon>
        <taxon>Pseudomonadota</taxon>
        <taxon>Betaproteobacteria</taxon>
        <taxon>Burkholderiales</taxon>
        <taxon>Sphaerotilaceae</taxon>
        <taxon>Azohydromonas</taxon>
    </lineage>
</organism>
<reference evidence="1 2" key="1">
    <citation type="submission" date="2020-04" db="EMBL/GenBank/DDBJ databases">
        <title>Azohydromonas sp. isolated from soil.</title>
        <authorList>
            <person name="Dahal R.H."/>
        </authorList>
    </citation>
    <scope>NUCLEOTIDE SEQUENCE [LARGE SCALE GENOMIC DNA]</scope>
    <source>
        <strain evidence="1 2">G-1-1-14</strain>
    </source>
</reference>
<dbReference type="GO" id="GO:0004386">
    <property type="term" value="F:helicase activity"/>
    <property type="evidence" value="ECO:0007669"/>
    <property type="project" value="UniProtKB-KW"/>
</dbReference>
<proteinExistence type="predicted"/>
<gene>
    <name evidence="1" type="ORF">HHL10_10710</name>
</gene>
<comment type="caution">
    <text evidence="1">The sequence shown here is derived from an EMBL/GenBank/DDBJ whole genome shotgun (WGS) entry which is preliminary data.</text>
</comment>
<keyword evidence="1" id="KW-0067">ATP-binding</keyword>
<dbReference type="RefSeq" id="WP_169160359.1">
    <property type="nucleotide sequence ID" value="NZ_JABBFW010000006.1"/>
</dbReference>
<dbReference type="AlphaFoldDB" id="A0A848FBV5"/>
<keyword evidence="1" id="KW-0378">Hydrolase</keyword>
<keyword evidence="1" id="KW-0547">Nucleotide-binding</keyword>
<evidence type="ECO:0000313" key="1">
    <source>
        <dbReference type="EMBL" id="NML15451.1"/>
    </source>
</evidence>
<dbReference type="EMBL" id="JABBFW010000006">
    <property type="protein sequence ID" value="NML15451.1"/>
    <property type="molecule type" value="Genomic_DNA"/>
</dbReference>
<protein>
    <submittedName>
        <fullName evidence="1">DEAD/DEAH box helicase</fullName>
    </submittedName>
</protein>